<dbReference type="Gene3D" id="2.120.10.30">
    <property type="entry name" value="TolB, C-terminal domain"/>
    <property type="match status" value="1"/>
</dbReference>
<evidence type="ECO:0000256" key="1">
    <source>
        <dbReference type="ARBA" id="ARBA00009191"/>
    </source>
</evidence>
<keyword evidence="3" id="KW-0325">Glycoprotein</keyword>
<name>A0ABV8QM13_9GAMM</name>
<comment type="caution">
    <text evidence="5">The sequence shown here is derived from an EMBL/GenBank/DDBJ whole genome shotgun (WGS) entry which is preliminary data.</text>
</comment>
<dbReference type="Pfam" id="PF03088">
    <property type="entry name" value="Str_synth"/>
    <property type="match status" value="1"/>
</dbReference>
<organism evidence="5 6">
    <name type="scientific">Marinobacter lacisalsi</name>
    <dbReference type="NCBI Taxonomy" id="475979"/>
    <lineage>
        <taxon>Bacteria</taxon>
        <taxon>Pseudomonadati</taxon>
        <taxon>Pseudomonadota</taxon>
        <taxon>Gammaproteobacteria</taxon>
        <taxon>Pseudomonadales</taxon>
        <taxon>Marinobacteraceae</taxon>
        <taxon>Marinobacter</taxon>
    </lineage>
</organism>
<dbReference type="InterPro" id="IPR018119">
    <property type="entry name" value="Strictosidine_synth_cons-reg"/>
</dbReference>
<dbReference type="Pfam" id="PF20067">
    <property type="entry name" value="SSL_N"/>
    <property type="match status" value="1"/>
</dbReference>
<dbReference type="PANTHER" id="PTHR10426:SF88">
    <property type="entry name" value="ADIPOCYTE PLASMA MEMBRANE-ASSOCIATED PROTEIN HEMOMUCIN-RELATED"/>
    <property type="match status" value="1"/>
</dbReference>
<evidence type="ECO:0000313" key="6">
    <source>
        <dbReference type="Proteomes" id="UP001595798"/>
    </source>
</evidence>
<keyword evidence="2" id="KW-0597">Phosphoprotein</keyword>
<evidence type="ECO:0000256" key="2">
    <source>
        <dbReference type="ARBA" id="ARBA00022553"/>
    </source>
</evidence>
<dbReference type="PANTHER" id="PTHR10426">
    <property type="entry name" value="STRICTOSIDINE SYNTHASE-RELATED"/>
    <property type="match status" value="1"/>
</dbReference>
<gene>
    <name evidence="5" type="ORF">ACFOZ5_17050</name>
</gene>
<accession>A0ABV8QM13</accession>
<keyword evidence="6" id="KW-1185">Reference proteome</keyword>
<dbReference type="RefSeq" id="WP_379889532.1">
    <property type="nucleotide sequence ID" value="NZ_JBHSDI010000060.1"/>
</dbReference>
<reference evidence="6" key="1">
    <citation type="journal article" date="2019" name="Int. J. Syst. Evol. Microbiol.">
        <title>The Global Catalogue of Microorganisms (GCM) 10K type strain sequencing project: providing services to taxonomists for standard genome sequencing and annotation.</title>
        <authorList>
            <consortium name="The Broad Institute Genomics Platform"/>
            <consortium name="The Broad Institute Genome Sequencing Center for Infectious Disease"/>
            <person name="Wu L."/>
            <person name="Ma J."/>
        </authorList>
    </citation>
    <scope>NUCLEOTIDE SEQUENCE [LARGE SCALE GENOMIC DNA]</scope>
    <source>
        <strain evidence="6">CECT 7297</strain>
    </source>
</reference>
<protein>
    <submittedName>
        <fullName evidence="5">SMP-30/gluconolactonase/LRE family protein</fullName>
    </submittedName>
</protein>
<evidence type="ECO:0000259" key="4">
    <source>
        <dbReference type="Pfam" id="PF03088"/>
    </source>
</evidence>
<dbReference type="InterPro" id="IPR011042">
    <property type="entry name" value="6-blade_b-propeller_TolB-like"/>
</dbReference>
<dbReference type="Proteomes" id="UP001595798">
    <property type="component" value="Unassembled WGS sequence"/>
</dbReference>
<dbReference type="SUPFAM" id="SSF63829">
    <property type="entry name" value="Calcium-dependent phosphotriesterase"/>
    <property type="match status" value="1"/>
</dbReference>
<evidence type="ECO:0000313" key="5">
    <source>
        <dbReference type="EMBL" id="MFC4260726.1"/>
    </source>
</evidence>
<dbReference type="EMBL" id="JBHSDI010000060">
    <property type="protein sequence ID" value="MFC4260726.1"/>
    <property type="molecule type" value="Genomic_DNA"/>
</dbReference>
<proteinExistence type="inferred from homology"/>
<sequence length="369" mass="40695">MKWLLILLLIVFLLSGSFLLSPSPIESHGWQPPSPPAMNGPLSPNERLRLADILAKGQLEHPEDTAMDSQGRLYTGTADGWILRLDPDSGGEPERWADTGGRPMGLVFDQEGNLIVADVERGLLAVTRAGDVQRLTREAEGLPFSLTDGVDVAPDGMIYFTDASSRHSLDDHQLDMLAMRPNGRLLSYHPETGRTRVLLRNLYFANGVVVSPDGAFLLVSETPRYRLLRFWLSGPEAGRAEVFADNLPGFPGNLDVDSKGRYWVALPSLRRPSLDFLHRQPWLKDVVARLPEPLRPGAGQYGLVLALDSDGRIITSLQDTRGDYLWGLTSARVHDGELFFGSLYSQRLGRLPLSAVPGLEEATPQTDNQ</sequence>
<comment type="similarity">
    <text evidence="1">Belongs to the strictosidine synthase family.</text>
</comment>
<evidence type="ECO:0000256" key="3">
    <source>
        <dbReference type="ARBA" id="ARBA00023180"/>
    </source>
</evidence>
<feature type="domain" description="Strictosidine synthase conserved region" evidence="4">
    <location>
        <begin position="148"/>
        <end position="234"/>
    </location>
</feature>